<evidence type="ECO:0000256" key="1">
    <source>
        <dbReference type="ARBA" id="ARBA00006295"/>
    </source>
</evidence>
<comment type="similarity">
    <text evidence="1">Belongs to the ParB family.</text>
</comment>
<organism evidence="3 4">
    <name type="scientific">Castellaniella daejeonensis</name>
    <dbReference type="NCBI Taxonomy" id="659013"/>
    <lineage>
        <taxon>Bacteria</taxon>
        <taxon>Pseudomonadati</taxon>
        <taxon>Pseudomonadota</taxon>
        <taxon>Betaproteobacteria</taxon>
        <taxon>Burkholderiales</taxon>
        <taxon>Alcaligenaceae</taxon>
        <taxon>Castellaniella</taxon>
    </lineage>
</organism>
<dbReference type="Gene3D" id="3.90.1530.30">
    <property type="match status" value="1"/>
</dbReference>
<dbReference type="PANTHER" id="PTHR33375:SF7">
    <property type="entry name" value="CHROMOSOME 2-PARTITIONING PROTEIN PARB-RELATED"/>
    <property type="match status" value="1"/>
</dbReference>
<dbReference type="Pfam" id="PF17762">
    <property type="entry name" value="HTH_ParB"/>
    <property type="match status" value="1"/>
</dbReference>
<dbReference type="Pfam" id="PF02195">
    <property type="entry name" value="ParB_N"/>
    <property type="match status" value="1"/>
</dbReference>
<dbReference type="NCBIfam" id="TIGR00180">
    <property type="entry name" value="parB_part"/>
    <property type="match status" value="1"/>
</dbReference>
<dbReference type="SUPFAM" id="SSF109709">
    <property type="entry name" value="KorB DNA-binding domain-like"/>
    <property type="match status" value="1"/>
</dbReference>
<name>A0ABN0TDW7_9BURK</name>
<feature type="domain" description="ParB-like N-terminal" evidence="2">
    <location>
        <begin position="16"/>
        <end position="113"/>
    </location>
</feature>
<keyword evidence="4" id="KW-1185">Reference proteome</keyword>
<dbReference type="InterPro" id="IPR050336">
    <property type="entry name" value="Chromosome_partition/occlusion"/>
</dbReference>
<dbReference type="InterPro" id="IPR041468">
    <property type="entry name" value="HTH_ParB/Spo0J"/>
</dbReference>
<dbReference type="PANTHER" id="PTHR33375">
    <property type="entry name" value="CHROMOSOME-PARTITIONING PROTEIN PARB-RELATED"/>
    <property type="match status" value="1"/>
</dbReference>
<dbReference type="InterPro" id="IPR003115">
    <property type="entry name" value="ParB_N"/>
</dbReference>
<reference evidence="3 4" key="1">
    <citation type="journal article" date="2019" name="Int. J. Syst. Evol. Microbiol.">
        <title>The Global Catalogue of Microorganisms (GCM) 10K type strain sequencing project: providing services to taxonomists for standard genome sequencing and annotation.</title>
        <authorList>
            <consortium name="The Broad Institute Genomics Platform"/>
            <consortium name="The Broad Institute Genome Sequencing Center for Infectious Disease"/>
            <person name="Wu L."/>
            <person name="Ma J."/>
        </authorList>
    </citation>
    <scope>NUCLEOTIDE SEQUENCE [LARGE SCALE GENOMIC DNA]</scope>
    <source>
        <strain evidence="3 4">JCM 16240</strain>
    </source>
</reference>
<gene>
    <name evidence="3" type="ORF">GCM10009125_05060</name>
</gene>
<accession>A0ABN0TDW7</accession>
<sequence>MGADIMTTDMPTAGRTEILPKSLILSDRYQARKKPGQKPLAELAASIAAQGLLQNLVVVKGKKRGQYEAVAGGRRWAAIQLLMQDGRWPADRPVPVLIVPGTQGLDASLAENIIREDMHPVDEFRAFATLLEQGATVDDVAARYGKDPAFVRGRMRLAHVAPELIQAYQNDEMSLAVLMAFAITDDHDRQREQWARMDAWDRKNANPSSIRHRLTDEAWTADHALAKYVGLDAYEAAGGRMTRDLFAADGDLQRIYLHDPDILQGIAADKMQAELARLGEGWAWIEAVLSAGEAGWTGYSNKYGQVHAEPRALTKAEAAQVKALTKKIDAIAGQMEALEDANGADEETWDRLAQELEPLRTQRTAITNAAKVWPDEAKKIAGVGVYIDRSGALDVTYGLIRPEDRRAVQAAVQAAEGEGCDTPALRTSLPAPTTRPAYSERLMRQLTANKVAAVAADLAGKPAIALAVLVAQLAQDQLGKGYTRGFGLGVSLHTEPIDTHAPDYADSKAAKTMGGLRRHWLDVLPTDENGHITDVLAWALAQDQQTLVDLLAFIVAGTVQGIESHALDHATPLDVLATTAGTDLVEWWEPTGPSFLQHVSKGMIAQAVTDGAGADAALPLSAMKKPAAVEAATLALAGKRWIPEPMRVRSPDPALVA</sequence>
<protein>
    <submittedName>
        <fullName evidence="3">ParB/RepB/Spo0J family partition protein</fullName>
    </submittedName>
</protein>
<dbReference type="SMART" id="SM00470">
    <property type="entry name" value="ParB"/>
    <property type="match status" value="1"/>
</dbReference>
<dbReference type="EMBL" id="BAAAFN010000006">
    <property type="protein sequence ID" value="GAA0219114.1"/>
    <property type="molecule type" value="Genomic_DNA"/>
</dbReference>
<dbReference type="SUPFAM" id="SSF110849">
    <property type="entry name" value="ParB/Sulfiredoxin"/>
    <property type="match status" value="1"/>
</dbReference>
<dbReference type="Proteomes" id="UP001501176">
    <property type="component" value="Unassembled WGS sequence"/>
</dbReference>
<comment type="caution">
    <text evidence="3">The sequence shown here is derived from an EMBL/GenBank/DDBJ whole genome shotgun (WGS) entry which is preliminary data.</text>
</comment>
<evidence type="ECO:0000259" key="2">
    <source>
        <dbReference type="SMART" id="SM00470"/>
    </source>
</evidence>
<dbReference type="InterPro" id="IPR036086">
    <property type="entry name" value="ParB/Sulfiredoxin_sf"/>
</dbReference>
<evidence type="ECO:0000313" key="3">
    <source>
        <dbReference type="EMBL" id="GAA0219114.1"/>
    </source>
</evidence>
<proteinExistence type="inferred from homology"/>
<dbReference type="CDD" id="cd16406">
    <property type="entry name" value="ParB_N_like"/>
    <property type="match status" value="1"/>
</dbReference>
<evidence type="ECO:0000313" key="4">
    <source>
        <dbReference type="Proteomes" id="UP001501176"/>
    </source>
</evidence>
<dbReference type="InterPro" id="IPR004437">
    <property type="entry name" value="ParB/RepB/Spo0J"/>
</dbReference>
<dbReference type="Gene3D" id="1.10.10.2830">
    <property type="match status" value="1"/>
</dbReference>